<proteinExistence type="predicted"/>
<dbReference type="EMBL" id="MDED01000011">
    <property type="protein sequence ID" value="PPU77024.1"/>
    <property type="molecule type" value="Genomic_DNA"/>
</dbReference>
<protein>
    <submittedName>
        <fullName evidence="1">Entry exclusion lipoprotein TrbK</fullName>
    </submittedName>
</protein>
<organism evidence="1 2">
    <name type="scientific">Xanthomonas cucurbitae</name>
    <dbReference type="NCBI Taxonomy" id="56453"/>
    <lineage>
        <taxon>Bacteria</taxon>
        <taxon>Pseudomonadati</taxon>
        <taxon>Pseudomonadota</taxon>
        <taxon>Gammaproteobacteria</taxon>
        <taxon>Lysobacterales</taxon>
        <taxon>Lysobacteraceae</taxon>
        <taxon>Xanthomonas</taxon>
    </lineage>
</organism>
<evidence type="ECO:0000313" key="1">
    <source>
        <dbReference type="EMBL" id="PPU77024.1"/>
    </source>
</evidence>
<sequence>MLATSLVGCDERRVQQPAAQAELEVNDENCKSESVARIDDKQKQQAFADRCFRRGEFKPSTKKEW</sequence>
<reference evidence="1 2" key="1">
    <citation type="submission" date="2016-08" db="EMBL/GenBank/DDBJ databases">
        <authorList>
            <person name="Seilhamer J.J."/>
        </authorList>
    </citation>
    <scope>NUCLEOTIDE SEQUENCE [LARGE SCALE GENOMIC DNA]</scope>
    <source>
        <strain evidence="1 2">CFBP2542</strain>
    </source>
</reference>
<dbReference type="AlphaFoldDB" id="A0A2S7DT62"/>
<dbReference type="NCBIfam" id="TIGR04359">
    <property type="entry name" value="TrbK_RP4"/>
    <property type="match status" value="1"/>
</dbReference>
<dbReference type="Proteomes" id="UP000239561">
    <property type="component" value="Unassembled WGS sequence"/>
</dbReference>
<comment type="caution">
    <text evidence="1">The sequence shown here is derived from an EMBL/GenBank/DDBJ whole genome shotgun (WGS) entry which is preliminary data.</text>
</comment>
<accession>A0A2S7DT62</accession>
<gene>
    <name evidence="1" type="primary">trbK</name>
    <name evidence="1" type="ORF">XcuCFBP2542_07675</name>
</gene>
<dbReference type="InterPro" id="IPR027584">
    <property type="entry name" value="TrbK_RP4"/>
</dbReference>
<keyword evidence="1" id="KW-0449">Lipoprotein</keyword>
<name>A0A2S7DT62_9XANT</name>
<evidence type="ECO:0000313" key="2">
    <source>
        <dbReference type="Proteomes" id="UP000239561"/>
    </source>
</evidence>